<sequence>MSPRHSQGPVWGEAPAAKKATGGFGGADFNDGFFAEQGTDIRHVRESEERLAAVRKENRKRRIKLAIWIVTAVGAVLVVAALMMLWWSTDYFV</sequence>
<evidence type="ECO:0000313" key="4">
    <source>
        <dbReference type="Proteomes" id="UP000011760"/>
    </source>
</evidence>
<dbReference type="EMBL" id="CP004354">
    <property type="protein sequence ID" value="AGG67720.1"/>
    <property type="molecule type" value="Genomic_DNA"/>
</dbReference>
<keyword evidence="4" id="KW-1185">Reference proteome</keyword>
<reference evidence="3 4" key="1">
    <citation type="submission" date="2013-02" db="EMBL/GenBank/DDBJ databases">
        <title>The complete genome sequence of Corynebacterium callunae DSM 20147.</title>
        <authorList>
            <person name="Ruckert C."/>
            <person name="Albersmeier A."/>
            <person name="Kalinowski J."/>
        </authorList>
    </citation>
    <scope>NUCLEOTIDE SEQUENCE [LARGE SCALE GENOMIC DNA]</scope>
    <source>
        <strain evidence="3 4">DSM 20147</strain>
    </source>
</reference>
<feature type="compositionally biased region" description="Low complexity" evidence="1">
    <location>
        <begin position="14"/>
        <end position="23"/>
    </location>
</feature>
<keyword evidence="2" id="KW-0812">Transmembrane</keyword>
<accession>M1UH76</accession>
<proteinExistence type="predicted"/>
<name>M1UH76_9CORY</name>
<evidence type="ECO:0000256" key="2">
    <source>
        <dbReference type="SAM" id="Phobius"/>
    </source>
</evidence>
<dbReference type="Proteomes" id="UP000011760">
    <property type="component" value="Chromosome"/>
</dbReference>
<feature type="region of interest" description="Disordered" evidence="1">
    <location>
        <begin position="1"/>
        <end position="23"/>
    </location>
</feature>
<dbReference type="HOGENOM" id="CLU_2394708_0_0_11"/>
<keyword evidence="2" id="KW-0472">Membrane</keyword>
<dbReference type="STRING" id="1121353.H924_11460"/>
<organism evidence="3 4">
    <name type="scientific">Corynebacterium callunae DSM 20147</name>
    <dbReference type="NCBI Taxonomy" id="1121353"/>
    <lineage>
        <taxon>Bacteria</taxon>
        <taxon>Bacillati</taxon>
        <taxon>Actinomycetota</taxon>
        <taxon>Actinomycetes</taxon>
        <taxon>Mycobacteriales</taxon>
        <taxon>Corynebacteriaceae</taxon>
        <taxon>Corynebacterium</taxon>
    </lineage>
</organism>
<gene>
    <name evidence="3" type="ORF">H924_11460</name>
</gene>
<evidence type="ECO:0008006" key="5">
    <source>
        <dbReference type="Google" id="ProtNLM"/>
    </source>
</evidence>
<evidence type="ECO:0000256" key="1">
    <source>
        <dbReference type="SAM" id="MobiDB-lite"/>
    </source>
</evidence>
<keyword evidence="2" id="KW-1133">Transmembrane helix</keyword>
<evidence type="ECO:0000313" key="3">
    <source>
        <dbReference type="EMBL" id="AGG67720.1"/>
    </source>
</evidence>
<dbReference type="PATRIC" id="fig|1121353.3.peg.2340"/>
<protein>
    <recommendedName>
        <fullName evidence="5">Transmembrane protein</fullName>
    </recommendedName>
</protein>
<dbReference type="KEGG" id="ccn:H924_11460"/>
<dbReference type="RefSeq" id="WP_015652146.1">
    <property type="nucleotide sequence ID" value="NC_020506.1"/>
</dbReference>
<dbReference type="AlphaFoldDB" id="M1UH76"/>
<feature type="transmembrane region" description="Helical" evidence="2">
    <location>
        <begin position="65"/>
        <end position="87"/>
    </location>
</feature>